<keyword evidence="4" id="KW-1185">Reference proteome</keyword>
<evidence type="ECO:0000313" key="4">
    <source>
        <dbReference type="Proteomes" id="UP000313359"/>
    </source>
</evidence>
<protein>
    <submittedName>
        <fullName evidence="3">Uncharacterized protein</fullName>
    </submittedName>
</protein>
<sequence length="361" mass="39257">MASQSFPLPKAYFVALFCEAILHGVYTVLFIGAMYLLLGPRRRQTKRTSLVNLAMVFLTVVMYALSTTHVALSLRQNLIAFFNQHAADGGNTILNDPNDPLVYSQIAIEVINCLLGVNEDSIVCWRTWVLWGRDSRVIIPPALCIIGGFASGIGMVHAFSVSASGQEVYNADITRWFCVFSGLTCLANVYAVIAISFKAWQRMRAFRYLSSVTIHGGRYYKTLLVIIESGALYCIALIITISLFLSDNNGVYVITDMLGHLTGIYPTGIIVLVCLNMTFHDSITRTEKTLTTLQAEPGRTTSGLVNSKSLRTVLHLRKEGGSTSGADVMPAGSSETESGLELGVLSGSGKQGYGLGDLDQD</sequence>
<keyword evidence="2" id="KW-1133">Transmembrane helix</keyword>
<feature type="transmembrane region" description="Helical" evidence="2">
    <location>
        <begin position="257"/>
        <end position="279"/>
    </location>
</feature>
<evidence type="ECO:0000313" key="3">
    <source>
        <dbReference type="EMBL" id="RPD54349.1"/>
    </source>
</evidence>
<feature type="transmembrane region" description="Helical" evidence="2">
    <location>
        <begin position="50"/>
        <end position="72"/>
    </location>
</feature>
<feature type="transmembrane region" description="Helical" evidence="2">
    <location>
        <begin position="138"/>
        <end position="161"/>
    </location>
</feature>
<organism evidence="3 4">
    <name type="scientific">Lentinus tigrinus ALCF2SS1-6</name>
    <dbReference type="NCBI Taxonomy" id="1328759"/>
    <lineage>
        <taxon>Eukaryota</taxon>
        <taxon>Fungi</taxon>
        <taxon>Dikarya</taxon>
        <taxon>Basidiomycota</taxon>
        <taxon>Agaricomycotina</taxon>
        <taxon>Agaricomycetes</taxon>
        <taxon>Polyporales</taxon>
        <taxon>Polyporaceae</taxon>
        <taxon>Lentinus</taxon>
    </lineage>
</organism>
<keyword evidence="2" id="KW-0472">Membrane</keyword>
<feature type="transmembrane region" description="Helical" evidence="2">
    <location>
        <begin position="173"/>
        <end position="197"/>
    </location>
</feature>
<accession>A0A5C2RTP9</accession>
<evidence type="ECO:0000256" key="2">
    <source>
        <dbReference type="SAM" id="Phobius"/>
    </source>
</evidence>
<gene>
    <name evidence="3" type="ORF">L227DRAFT_657674</name>
</gene>
<name>A0A5C2RTP9_9APHY</name>
<proteinExistence type="predicted"/>
<feature type="region of interest" description="Disordered" evidence="1">
    <location>
        <begin position="320"/>
        <end position="361"/>
    </location>
</feature>
<feature type="transmembrane region" description="Helical" evidence="2">
    <location>
        <begin position="12"/>
        <end position="38"/>
    </location>
</feature>
<evidence type="ECO:0000256" key="1">
    <source>
        <dbReference type="SAM" id="MobiDB-lite"/>
    </source>
</evidence>
<keyword evidence="2" id="KW-0812">Transmembrane</keyword>
<dbReference type="Proteomes" id="UP000313359">
    <property type="component" value="Unassembled WGS sequence"/>
</dbReference>
<feature type="transmembrane region" description="Helical" evidence="2">
    <location>
        <begin position="223"/>
        <end position="245"/>
    </location>
</feature>
<dbReference type="AlphaFoldDB" id="A0A5C2RTP9"/>
<dbReference type="OrthoDB" id="3357408at2759"/>
<reference evidence="3" key="1">
    <citation type="journal article" date="2018" name="Genome Biol. Evol.">
        <title>Genomics and development of Lentinus tigrinus, a white-rot wood-decaying mushroom with dimorphic fruiting bodies.</title>
        <authorList>
            <person name="Wu B."/>
            <person name="Xu Z."/>
            <person name="Knudson A."/>
            <person name="Carlson A."/>
            <person name="Chen N."/>
            <person name="Kovaka S."/>
            <person name="LaButti K."/>
            <person name="Lipzen A."/>
            <person name="Pennachio C."/>
            <person name="Riley R."/>
            <person name="Schakwitz W."/>
            <person name="Umezawa K."/>
            <person name="Ohm R.A."/>
            <person name="Grigoriev I.V."/>
            <person name="Nagy L.G."/>
            <person name="Gibbons J."/>
            <person name="Hibbett D."/>
        </authorList>
    </citation>
    <scope>NUCLEOTIDE SEQUENCE [LARGE SCALE GENOMIC DNA]</scope>
    <source>
        <strain evidence="3">ALCF2SS1-6</strain>
    </source>
</reference>
<feature type="transmembrane region" description="Helical" evidence="2">
    <location>
        <begin position="101"/>
        <end position="117"/>
    </location>
</feature>
<dbReference type="EMBL" id="ML122307">
    <property type="protein sequence ID" value="RPD54349.1"/>
    <property type="molecule type" value="Genomic_DNA"/>
</dbReference>
<feature type="compositionally biased region" description="Low complexity" evidence="1">
    <location>
        <begin position="332"/>
        <end position="348"/>
    </location>
</feature>